<name>A0ABD2Z3F0_9GENT</name>
<feature type="domain" description="Late blight resistance protein R1A-like N-terminal" evidence="4">
    <location>
        <begin position="110"/>
        <end position="336"/>
    </location>
</feature>
<sequence>MTSYEDTLNRMVKQEDTPRIQLAVSILRPLLMFLFQWHLNYPEMEARLKHIDNVVEKINRDFKPPKYVSNSDHVQLVPFNLNILKSLKEDINEIVCLHNCRSVSSLVTWENAEHVVSFINSLSQILKDISISEGEAQSTIFVVNPMKKEIVQLEERLMFLINFLWLTTNPLFEFGNKKVVLNSAQRLAVEILHKLFLCFLGDDELVADHTREDILPYLLRKIDTLLLEIMHLYRGSDSIRLPDGNRTMNEHILGFVDHLIHKLKLLSRSNNEASFVVAVKVQMEILVDELNFLRHSLMDLLLQVPDVKMTISTLALIVEIGFFVYLSLHKQEGGELTDKYSSSGLPDLLEAVHTIRQQASDLFSSRFPWLLQSNYLSTNKLKIFNSMIEELEDLMCSKAARIVPLKHQIEMINKEMLTLRKYFGEISKLENTQMELLFTRFVDAANLAKYVTDSFLAGEDSLWFQKLGLYVITKDMRNMQKEIKSLLELTCPTPTNVQNVAVASSLASSQANYPPNVKAAEMQNKKSRSVIREDVSGGIAVLYGGFKRHKLNLLHLSFTAKVPHICSLLYFRKSVIDMDYAGREDPDELVESGALSPRSRNYLSEQVFRNLLSVGRYNLSELVVLGNSASATDSVKQILEDQRDLSNDQLKIIVIGEFWKLKLLDMQWRKQRRMNRIEVEGSTEDVYRKPIDEAVKNMIRDFEPPPPKSDDDDDSGSNKQCGYSSPTNLQLLLSNLNKLKSLKEEIKEIILDKDIAISEAQIFAVNPIEKEIEQLKERLKFLINFLWLVIIPQFEFENKKVIWNSAQKLAVEISQQLFLCFVGDYAGEDTFSITLPDLLRKIHILLLEIIQVFCNNNDDNNNNGSIYSIRLLPDPDGNHTMNEHVLGFVDYLINKLTLLSRSNNFTAINILVDELSFIRALFTTQSHAVALEAKSQPYALHLLSSEESYELLSLKLFNGDACPKELSVISRRIASNCKGLPLSLVLIAGTLKKTKKKKGSWEQERQSLMREEISGGIAVLYSGLKLHKLNSLHISSTNKVLHIWPRILPCMSSSLYFHEDPPELVEFSNFVPRIRNYVSEQEFRNLLSISRYDLSEQACGAWQH</sequence>
<dbReference type="Gene3D" id="1.10.8.430">
    <property type="entry name" value="Helical domain of apoptotic protease-activating factors"/>
    <property type="match status" value="1"/>
</dbReference>
<dbReference type="Proteomes" id="UP001630127">
    <property type="component" value="Unassembled WGS sequence"/>
</dbReference>
<evidence type="ECO:0000256" key="3">
    <source>
        <dbReference type="SAM" id="MobiDB-lite"/>
    </source>
</evidence>
<evidence type="ECO:0000259" key="4">
    <source>
        <dbReference type="Pfam" id="PF12061"/>
    </source>
</evidence>
<evidence type="ECO:0000256" key="1">
    <source>
        <dbReference type="ARBA" id="ARBA00022614"/>
    </source>
</evidence>
<proteinExistence type="predicted"/>
<dbReference type="AlphaFoldDB" id="A0ABD2Z3F0"/>
<dbReference type="Pfam" id="PF12061">
    <property type="entry name" value="NB-LRR"/>
    <property type="match status" value="1"/>
</dbReference>
<dbReference type="InterPro" id="IPR027417">
    <property type="entry name" value="P-loop_NTPase"/>
</dbReference>
<evidence type="ECO:0000313" key="5">
    <source>
        <dbReference type="EMBL" id="KAL3514017.1"/>
    </source>
</evidence>
<keyword evidence="2" id="KW-0175">Coiled coil</keyword>
<evidence type="ECO:0000313" key="6">
    <source>
        <dbReference type="Proteomes" id="UP001630127"/>
    </source>
</evidence>
<feature type="region of interest" description="Disordered" evidence="3">
    <location>
        <begin position="699"/>
        <end position="723"/>
    </location>
</feature>
<evidence type="ECO:0000256" key="2">
    <source>
        <dbReference type="SAM" id="Coils"/>
    </source>
</evidence>
<reference evidence="5 6" key="1">
    <citation type="submission" date="2024-11" db="EMBL/GenBank/DDBJ databases">
        <title>A near-complete genome assembly of Cinchona calisaya.</title>
        <authorList>
            <person name="Lian D.C."/>
            <person name="Zhao X.W."/>
            <person name="Wei L."/>
        </authorList>
    </citation>
    <scope>NUCLEOTIDE SEQUENCE [LARGE SCALE GENOMIC DNA]</scope>
    <source>
        <tissue evidence="5">Nenye</tissue>
    </source>
</reference>
<comment type="caution">
    <text evidence="5">The sequence shown here is derived from an EMBL/GenBank/DDBJ whole genome shotgun (WGS) entry which is preliminary data.</text>
</comment>
<protein>
    <recommendedName>
        <fullName evidence="4">Late blight resistance protein R1A-like N-terminal domain-containing protein</fullName>
    </recommendedName>
</protein>
<dbReference type="InterPro" id="IPR021929">
    <property type="entry name" value="R1A-like_N"/>
</dbReference>
<dbReference type="GO" id="GO:0009626">
    <property type="term" value="P:plant-type hypersensitive response"/>
    <property type="evidence" value="ECO:0007669"/>
    <property type="project" value="UniProtKB-KW"/>
</dbReference>
<keyword evidence="6" id="KW-1185">Reference proteome</keyword>
<dbReference type="SUPFAM" id="SSF52540">
    <property type="entry name" value="P-loop containing nucleoside triphosphate hydrolases"/>
    <property type="match status" value="1"/>
</dbReference>
<accession>A0ABD2Z3F0</accession>
<gene>
    <name evidence="5" type="ORF">ACH5RR_026734</name>
</gene>
<dbReference type="EMBL" id="JBJUIK010000011">
    <property type="protein sequence ID" value="KAL3514017.1"/>
    <property type="molecule type" value="Genomic_DNA"/>
</dbReference>
<feature type="coiled-coil region" evidence="2">
    <location>
        <begin position="729"/>
        <end position="759"/>
    </location>
</feature>
<organism evidence="5 6">
    <name type="scientific">Cinchona calisaya</name>
    <dbReference type="NCBI Taxonomy" id="153742"/>
    <lineage>
        <taxon>Eukaryota</taxon>
        <taxon>Viridiplantae</taxon>
        <taxon>Streptophyta</taxon>
        <taxon>Embryophyta</taxon>
        <taxon>Tracheophyta</taxon>
        <taxon>Spermatophyta</taxon>
        <taxon>Magnoliopsida</taxon>
        <taxon>eudicotyledons</taxon>
        <taxon>Gunneridae</taxon>
        <taxon>Pentapetalae</taxon>
        <taxon>asterids</taxon>
        <taxon>lamiids</taxon>
        <taxon>Gentianales</taxon>
        <taxon>Rubiaceae</taxon>
        <taxon>Cinchonoideae</taxon>
        <taxon>Cinchoneae</taxon>
        <taxon>Cinchona</taxon>
    </lineage>
</organism>
<keyword evidence="1" id="KW-0433">Leucine-rich repeat</keyword>
<dbReference type="InterPro" id="IPR042197">
    <property type="entry name" value="Apaf_helical"/>
</dbReference>